<keyword evidence="2" id="KW-1133">Transmembrane helix</keyword>
<feature type="transmembrane region" description="Helical" evidence="2">
    <location>
        <begin position="295"/>
        <end position="321"/>
    </location>
</feature>
<reference evidence="3 4" key="1">
    <citation type="submission" date="2014-06" db="EMBL/GenBank/DDBJ databases">
        <title>Evolutionary Origins and Diversification of the Mycorrhizal Mutualists.</title>
        <authorList>
            <consortium name="DOE Joint Genome Institute"/>
            <consortium name="Mycorrhizal Genomics Consortium"/>
            <person name="Kohler A."/>
            <person name="Kuo A."/>
            <person name="Nagy L.G."/>
            <person name="Floudas D."/>
            <person name="Copeland A."/>
            <person name="Barry K.W."/>
            <person name="Cichocki N."/>
            <person name="Veneault-Fourrey C."/>
            <person name="LaButti K."/>
            <person name="Lindquist E.A."/>
            <person name="Lipzen A."/>
            <person name="Lundell T."/>
            <person name="Morin E."/>
            <person name="Murat C."/>
            <person name="Riley R."/>
            <person name="Ohm R."/>
            <person name="Sun H."/>
            <person name="Tunlid A."/>
            <person name="Henrissat B."/>
            <person name="Grigoriev I.V."/>
            <person name="Hibbett D.S."/>
            <person name="Martin F."/>
        </authorList>
    </citation>
    <scope>NUCLEOTIDE SEQUENCE [LARGE SCALE GENOMIC DNA]</scope>
    <source>
        <strain evidence="3 4">SS14</strain>
    </source>
</reference>
<keyword evidence="2" id="KW-0472">Membrane</keyword>
<proteinExistence type="predicted"/>
<keyword evidence="2" id="KW-0812">Transmembrane</keyword>
<dbReference type="Proteomes" id="UP000054279">
    <property type="component" value="Unassembled WGS sequence"/>
</dbReference>
<sequence>MAPLHFTIQDFSPLISYSSNWSEGSNLDQIIPTDYCGTFWFTDVSNAAASFTFTGTGISIFGSQRTNHGNYSVQLDDGPVLLFEGYHNPDIFRQSLWSTSNLQFKEHTVKITNVPINTRNMLDIDYITVERMVGPDDGDVYEHKLDDTSGSIQYTPSGSWTLTEAATAGFNGTMHRAAAVNATMAITFNGCCLEVHGRSDGFKYSVTLDNEKPKLYEGLHMESNGSQEDLNTVLYFVDGLPVNVTHKLTLQIIEASEERPFNFDYVVLQTSVPRNVLMGPSNQSSTGAAQGSPKLHLIGAVIGGVVGGFIILSLIFVRCFFNPWQCSRQKTKKRKHGKGTDTLTASFAFTSVTPSIPSPVREFPPGHRFPTGSGSREVARRPPPRQSRANEDRPYDDTNSINSNFLDLKPPSSGKQRNQDVPILRLPGLNPKTPSKPLGIPADSERGSSDSERGSSDSKRGSSDSQAVIDLKADPIS</sequence>
<evidence type="ECO:0000256" key="2">
    <source>
        <dbReference type="SAM" id="Phobius"/>
    </source>
</evidence>
<dbReference type="Gene3D" id="2.60.120.260">
    <property type="entry name" value="Galactose-binding domain-like"/>
    <property type="match status" value="2"/>
</dbReference>
<dbReference type="HOGENOM" id="CLU_028897_1_0_1"/>
<dbReference type="OrthoDB" id="2563669at2759"/>
<feature type="region of interest" description="Disordered" evidence="1">
    <location>
        <begin position="356"/>
        <end position="477"/>
    </location>
</feature>
<evidence type="ECO:0000256" key="1">
    <source>
        <dbReference type="SAM" id="MobiDB-lite"/>
    </source>
</evidence>
<evidence type="ECO:0000313" key="4">
    <source>
        <dbReference type="Proteomes" id="UP000054279"/>
    </source>
</evidence>
<feature type="compositionally biased region" description="Basic and acidic residues" evidence="1">
    <location>
        <begin position="443"/>
        <end position="462"/>
    </location>
</feature>
<evidence type="ECO:0000313" key="3">
    <source>
        <dbReference type="EMBL" id="KIJ40957.1"/>
    </source>
</evidence>
<gene>
    <name evidence="3" type="ORF">M422DRAFT_780601</name>
</gene>
<organism evidence="3 4">
    <name type="scientific">Sphaerobolus stellatus (strain SS14)</name>
    <dbReference type="NCBI Taxonomy" id="990650"/>
    <lineage>
        <taxon>Eukaryota</taxon>
        <taxon>Fungi</taxon>
        <taxon>Dikarya</taxon>
        <taxon>Basidiomycota</taxon>
        <taxon>Agaricomycotina</taxon>
        <taxon>Agaricomycetes</taxon>
        <taxon>Phallomycetidae</taxon>
        <taxon>Geastrales</taxon>
        <taxon>Sphaerobolaceae</taxon>
        <taxon>Sphaerobolus</taxon>
    </lineage>
</organism>
<name>A0A0C9VHS8_SPHS4</name>
<keyword evidence="4" id="KW-1185">Reference proteome</keyword>
<dbReference type="EMBL" id="KN837140">
    <property type="protein sequence ID" value="KIJ40957.1"/>
    <property type="molecule type" value="Genomic_DNA"/>
</dbReference>
<accession>A0A0C9VHS8</accession>
<dbReference type="AlphaFoldDB" id="A0A0C9VHS8"/>
<protein>
    <submittedName>
        <fullName evidence="3">Uncharacterized protein</fullName>
    </submittedName>
</protein>